<name>A0AAQ0KLV4_PARVE</name>
<dbReference type="Proteomes" id="UP000256794">
    <property type="component" value="Unassembled WGS sequence"/>
</dbReference>
<sequence>MQHLRSVGKQLREIADEDWAGVTLYVLNRRVVFDNPHTSAREEVVSGQGILGIPLEVVRGDMKSAVAKEFSRGQGQEGQIVKARRVVHAEPVIAGTRIMVKSILAFIQDGYDDDTIIAEYPSLTRADIAAVRAIDEAA</sequence>
<dbReference type="InterPro" id="IPR007367">
    <property type="entry name" value="DUF433"/>
</dbReference>
<dbReference type="AlphaFoldDB" id="A0AAQ0KLV4"/>
<evidence type="ECO:0000313" key="2">
    <source>
        <dbReference type="Proteomes" id="UP000256794"/>
    </source>
</evidence>
<protein>
    <submittedName>
        <fullName evidence="1">Uncharacterized protein (DUF433 family)</fullName>
    </submittedName>
</protein>
<dbReference type="EMBL" id="QUMX01000017">
    <property type="protein sequence ID" value="REG46052.1"/>
    <property type="molecule type" value="Genomic_DNA"/>
</dbReference>
<accession>A0AAQ0KLV4</accession>
<evidence type="ECO:0000313" key="1">
    <source>
        <dbReference type="EMBL" id="REG46052.1"/>
    </source>
</evidence>
<proteinExistence type="predicted"/>
<gene>
    <name evidence="1" type="ORF">ATH84_101772</name>
</gene>
<reference evidence="1 2" key="1">
    <citation type="submission" date="2018-08" db="EMBL/GenBank/DDBJ databases">
        <title>Genomic Encyclopedia of Archaeal and Bacterial Type Strains, Phase II (KMG-II): from individual species to whole genera.</title>
        <authorList>
            <person name="Goeker M."/>
        </authorList>
    </citation>
    <scope>NUCLEOTIDE SEQUENCE [LARGE SCALE GENOMIC DNA]</scope>
    <source>
        <strain evidence="1 2">DSM 582</strain>
    </source>
</reference>
<dbReference type="SUPFAM" id="SSF46689">
    <property type="entry name" value="Homeodomain-like"/>
    <property type="match status" value="1"/>
</dbReference>
<keyword evidence="2" id="KW-1185">Reference proteome</keyword>
<dbReference type="InterPro" id="IPR036388">
    <property type="entry name" value="WH-like_DNA-bd_sf"/>
</dbReference>
<dbReference type="Pfam" id="PF04255">
    <property type="entry name" value="DUF433"/>
    <property type="match status" value="1"/>
</dbReference>
<dbReference type="InterPro" id="IPR009057">
    <property type="entry name" value="Homeodomain-like_sf"/>
</dbReference>
<comment type="caution">
    <text evidence="1">The sequence shown here is derived from an EMBL/GenBank/DDBJ whole genome shotgun (WGS) entry which is preliminary data.</text>
</comment>
<dbReference type="Gene3D" id="1.10.10.10">
    <property type="entry name" value="Winged helix-like DNA-binding domain superfamily/Winged helix DNA-binding domain"/>
    <property type="match status" value="1"/>
</dbReference>
<organism evidence="1 2">
    <name type="scientific">Paracoccus versutus</name>
    <name type="common">Thiobacillus versutus</name>
    <dbReference type="NCBI Taxonomy" id="34007"/>
    <lineage>
        <taxon>Bacteria</taxon>
        <taxon>Pseudomonadati</taxon>
        <taxon>Pseudomonadota</taxon>
        <taxon>Alphaproteobacteria</taxon>
        <taxon>Rhodobacterales</taxon>
        <taxon>Paracoccaceae</taxon>
        <taxon>Paracoccus</taxon>
    </lineage>
</organism>